<sequence>MASTKAASGTPTRGYSATKGQLTDRLVRIEGQVRGIQRMVDEERYCIDVLTQISAIQAALDKVALGLLDDHARHCVIGADGEQLQAERTDELMAAVGRLMRRG</sequence>
<name>H0E8F6_9ACTN</name>
<dbReference type="CDD" id="cd10148">
    <property type="entry name" value="CsoR-like_DUF156"/>
    <property type="match status" value="1"/>
</dbReference>
<dbReference type="GO" id="GO:0003677">
    <property type="term" value="F:DNA binding"/>
    <property type="evidence" value="ECO:0007669"/>
    <property type="project" value="InterPro"/>
</dbReference>
<dbReference type="AlphaFoldDB" id="H0E8F6"/>
<dbReference type="Pfam" id="PF02583">
    <property type="entry name" value="Trns_repr_metal"/>
    <property type="match status" value="1"/>
</dbReference>
<reference evidence="3 4" key="1">
    <citation type="journal article" date="2013" name="Biodegradation">
        <title>Quantitative proteomic analysis of ibuprofen-degrading Patulibacter sp. strain I11.</title>
        <authorList>
            <person name="Almeida B."/>
            <person name="Kjeldal H."/>
            <person name="Lolas I."/>
            <person name="Knudsen A.D."/>
            <person name="Carvalho G."/>
            <person name="Nielsen K.L."/>
            <person name="Barreto Crespo M.T."/>
            <person name="Stensballe A."/>
            <person name="Nielsen J.L."/>
        </authorList>
    </citation>
    <scope>NUCLEOTIDE SEQUENCE [LARGE SCALE GENOMIC DNA]</scope>
    <source>
        <strain evidence="3 4">I11</strain>
    </source>
</reference>
<proteinExistence type="inferred from homology"/>
<dbReference type="GO" id="GO:0046872">
    <property type="term" value="F:metal ion binding"/>
    <property type="evidence" value="ECO:0007669"/>
    <property type="project" value="InterPro"/>
</dbReference>
<protein>
    <recommendedName>
        <fullName evidence="5">Repressor CsoR of the copZA operon</fullName>
    </recommendedName>
</protein>
<dbReference type="InterPro" id="IPR038390">
    <property type="entry name" value="Metal_Tscrpt_repr_sf"/>
</dbReference>
<dbReference type="PATRIC" id="fig|1097667.3.peg.3090"/>
<evidence type="ECO:0000313" key="3">
    <source>
        <dbReference type="EMBL" id="EHN10046.1"/>
    </source>
</evidence>
<dbReference type="OrthoDB" id="9811244at2"/>
<dbReference type="EMBL" id="AGUD01000243">
    <property type="protein sequence ID" value="EHN10046.1"/>
    <property type="molecule type" value="Genomic_DNA"/>
</dbReference>
<evidence type="ECO:0000256" key="2">
    <source>
        <dbReference type="ARBA" id="ARBA00023008"/>
    </source>
</evidence>
<dbReference type="GO" id="GO:0045892">
    <property type="term" value="P:negative regulation of DNA-templated transcription"/>
    <property type="evidence" value="ECO:0007669"/>
    <property type="project" value="UniProtKB-ARBA"/>
</dbReference>
<evidence type="ECO:0000313" key="4">
    <source>
        <dbReference type="Proteomes" id="UP000005143"/>
    </source>
</evidence>
<dbReference type="InterPro" id="IPR003735">
    <property type="entry name" value="Metal_Tscrpt_repr"/>
</dbReference>
<keyword evidence="2" id="KW-0186">Copper</keyword>
<comment type="similarity">
    <text evidence="1">Belongs to the CsoR family.</text>
</comment>
<evidence type="ECO:0008006" key="5">
    <source>
        <dbReference type="Google" id="ProtNLM"/>
    </source>
</evidence>
<dbReference type="Proteomes" id="UP000005143">
    <property type="component" value="Unassembled WGS sequence"/>
</dbReference>
<dbReference type="RefSeq" id="WP_007576875.1">
    <property type="nucleotide sequence ID" value="NZ_AGUD01000243.1"/>
</dbReference>
<dbReference type="PANTHER" id="PTHR33677">
    <property type="entry name" value="TRANSCRIPTIONAL REPRESSOR FRMR-RELATED"/>
    <property type="match status" value="1"/>
</dbReference>
<comment type="caution">
    <text evidence="3">The sequence shown here is derived from an EMBL/GenBank/DDBJ whole genome shotgun (WGS) entry which is preliminary data.</text>
</comment>
<evidence type="ECO:0000256" key="1">
    <source>
        <dbReference type="ARBA" id="ARBA00005428"/>
    </source>
</evidence>
<dbReference type="Gene3D" id="1.20.58.1000">
    <property type="entry name" value="Metal-sensitive repressor, helix protomer"/>
    <property type="match status" value="1"/>
</dbReference>
<organism evidence="3 4">
    <name type="scientific">Patulibacter medicamentivorans</name>
    <dbReference type="NCBI Taxonomy" id="1097667"/>
    <lineage>
        <taxon>Bacteria</taxon>
        <taxon>Bacillati</taxon>
        <taxon>Actinomycetota</taxon>
        <taxon>Thermoleophilia</taxon>
        <taxon>Solirubrobacterales</taxon>
        <taxon>Patulibacteraceae</taxon>
        <taxon>Patulibacter</taxon>
    </lineage>
</organism>
<dbReference type="PANTHER" id="PTHR33677:SF3">
    <property type="entry name" value="COPPER-SENSING TRANSCRIPTIONAL REPRESSOR RICR"/>
    <property type="match status" value="1"/>
</dbReference>
<keyword evidence="4" id="KW-1185">Reference proteome</keyword>
<gene>
    <name evidence="3" type="ORF">PAI11_31170</name>
</gene>
<accession>H0E8F6</accession>